<dbReference type="Pfam" id="PF00126">
    <property type="entry name" value="HTH_1"/>
    <property type="match status" value="1"/>
</dbReference>
<dbReference type="RefSeq" id="WP_254388084.1">
    <property type="nucleotide sequence ID" value="NZ_CP143717.1"/>
</dbReference>
<dbReference type="GO" id="GO:0003700">
    <property type="term" value="F:DNA-binding transcription factor activity"/>
    <property type="evidence" value="ECO:0007669"/>
    <property type="project" value="InterPro"/>
</dbReference>
<sequence length="301" mass="33461">MMKMNQLLAMRAFVRVVDTDSFSRAADQLGMPRSTVSKLVTDLERHLGTTLLHRTTRSLAVTPEGKEYYQYAVRLIADLDLADTIVRRNKANPGGMLRIDVPAVFAESLLIPALPDFHRQFPDVAISLGVNDRTINLVSEAVDCVIRIGELLDMSMVGRKLFDMEYVTCATPAYLAANGIPHTPQDLSVGHELVGYFSAGSGRAEGLTFIKGEQRYFYDRCAFSANGGSGIIAMMRAGLGIGQPLKCYVEDDLKDGRLVAILPEWQRPALPVHVLYPPNRHQNARLQVFIDWLIARFRKPA</sequence>
<reference evidence="6 7" key="1">
    <citation type="submission" date="2023-08" db="EMBL/GenBank/DDBJ databases">
        <authorList>
            <person name="Dale J."/>
        </authorList>
    </citation>
    <scope>NUCLEOTIDE SEQUENCE [LARGE SCALE GENOMIC DNA]</scope>
    <source>
        <strain evidence="6 7">2023EL-00788</strain>
    </source>
</reference>
<dbReference type="Proteomes" id="UP001225042">
    <property type="component" value="Unassembled WGS sequence"/>
</dbReference>
<keyword evidence="7" id="KW-1185">Reference proteome</keyword>
<evidence type="ECO:0000313" key="7">
    <source>
        <dbReference type="Proteomes" id="UP001225042"/>
    </source>
</evidence>
<comment type="similarity">
    <text evidence="1">Belongs to the LysR transcriptional regulatory family.</text>
</comment>
<dbReference type="PROSITE" id="PS50931">
    <property type="entry name" value="HTH_LYSR"/>
    <property type="match status" value="1"/>
</dbReference>
<dbReference type="InterPro" id="IPR036388">
    <property type="entry name" value="WH-like_DNA-bd_sf"/>
</dbReference>
<gene>
    <name evidence="6" type="ORF">RBJ67_14790</name>
</gene>
<dbReference type="FunFam" id="1.10.10.10:FF:000001">
    <property type="entry name" value="LysR family transcriptional regulator"/>
    <property type="match status" value="1"/>
</dbReference>
<dbReference type="GO" id="GO:0043565">
    <property type="term" value="F:sequence-specific DNA binding"/>
    <property type="evidence" value="ECO:0007669"/>
    <property type="project" value="TreeGrafter"/>
</dbReference>
<dbReference type="GO" id="GO:0006351">
    <property type="term" value="P:DNA-templated transcription"/>
    <property type="evidence" value="ECO:0007669"/>
    <property type="project" value="TreeGrafter"/>
</dbReference>
<protein>
    <submittedName>
        <fullName evidence="6">LysR family transcriptional regulator</fullName>
    </submittedName>
</protein>
<evidence type="ECO:0000313" key="6">
    <source>
        <dbReference type="EMBL" id="MDQ2257397.1"/>
    </source>
</evidence>
<keyword evidence="3" id="KW-0238">DNA-binding</keyword>
<name>A0AAW8HC99_9ENTR</name>
<evidence type="ECO:0000259" key="5">
    <source>
        <dbReference type="PROSITE" id="PS50931"/>
    </source>
</evidence>
<dbReference type="EMBL" id="JAVDKS010000006">
    <property type="protein sequence ID" value="MDQ2257397.1"/>
    <property type="molecule type" value="Genomic_DNA"/>
</dbReference>
<comment type="caution">
    <text evidence="6">The sequence shown here is derived from an EMBL/GenBank/DDBJ whole genome shotgun (WGS) entry which is preliminary data.</text>
</comment>
<dbReference type="SUPFAM" id="SSF46785">
    <property type="entry name" value="Winged helix' DNA-binding domain"/>
    <property type="match status" value="1"/>
</dbReference>
<evidence type="ECO:0000256" key="3">
    <source>
        <dbReference type="ARBA" id="ARBA00023125"/>
    </source>
</evidence>
<dbReference type="Gene3D" id="3.40.190.290">
    <property type="match status" value="1"/>
</dbReference>
<dbReference type="SUPFAM" id="SSF53850">
    <property type="entry name" value="Periplasmic binding protein-like II"/>
    <property type="match status" value="1"/>
</dbReference>
<dbReference type="Pfam" id="PF03466">
    <property type="entry name" value="LysR_substrate"/>
    <property type="match status" value="1"/>
</dbReference>
<dbReference type="CDD" id="cd08472">
    <property type="entry name" value="PBP2_CrgA_like_3"/>
    <property type="match status" value="1"/>
</dbReference>
<evidence type="ECO:0000256" key="1">
    <source>
        <dbReference type="ARBA" id="ARBA00009437"/>
    </source>
</evidence>
<proteinExistence type="inferred from homology"/>
<feature type="domain" description="HTH lysR-type" evidence="5">
    <location>
        <begin position="10"/>
        <end position="62"/>
    </location>
</feature>
<keyword evidence="2" id="KW-0805">Transcription regulation</keyword>
<dbReference type="InterPro" id="IPR005119">
    <property type="entry name" value="LysR_subst-bd"/>
</dbReference>
<accession>A0AAW8HC99</accession>
<dbReference type="AlphaFoldDB" id="A0AAW8HC99"/>
<dbReference type="Gene3D" id="1.10.10.10">
    <property type="entry name" value="Winged helix-like DNA-binding domain superfamily/Winged helix DNA-binding domain"/>
    <property type="match status" value="1"/>
</dbReference>
<dbReference type="InterPro" id="IPR058163">
    <property type="entry name" value="LysR-type_TF_proteobact-type"/>
</dbReference>
<evidence type="ECO:0000256" key="4">
    <source>
        <dbReference type="ARBA" id="ARBA00023163"/>
    </source>
</evidence>
<evidence type="ECO:0000256" key="2">
    <source>
        <dbReference type="ARBA" id="ARBA00023015"/>
    </source>
</evidence>
<organism evidence="6 7">
    <name type="scientific">Enterobacter soli</name>
    <dbReference type="NCBI Taxonomy" id="885040"/>
    <lineage>
        <taxon>Bacteria</taxon>
        <taxon>Pseudomonadati</taxon>
        <taxon>Pseudomonadota</taxon>
        <taxon>Gammaproteobacteria</taxon>
        <taxon>Enterobacterales</taxon>
        <taxon>Enterobacteriaceae</taxon>
        <taxon>Enterobacter</taxon>
    </lineage>
</organism>
<dbReference type="PANTHER" id="PTHR30537">
    <property type="entry name" value="HTH-TYPE TRANSCRIPTIONAL REGULATOR"/>
    <property type="match status" value="1"/>
</dbReference>
<dbReference type="InterPro" id="IPR000847">
    <property type="entry name" value="LysR_HTH_N"/>
</dbReference>
<keyword evidence="4" id="KW-0804">Transcription</keyword>
<dbReference type="InterPro" id="IPR036390">
    <property type="entry name" value="WH_DNA-bd_sf"/>
</dbReference>
<dbReference type="PANTHER" id="PTHR30537:SF72">
    <property type="entry name" value="LYSR FAMILY TRANSCRIPTIONAL REGULATOR"/>
    <property type="match status" value="1"/>
</dbReference>